<dbReference type="PANTHER" id="PTHR31845:SF19">
    <property type="entry name" value="TRANSCRIPTION FACTOR DOMAIN-CONTAINING PROTEIN"/>
    <property type="match status" value="1"/>
</dbReference>
<dbReference type="SMART" id="SM00066">
    <property type="entry name" value="GAL4"/>
    <property type="match status" value="1"/>
</dbReference>
<dbReference type="AlphaFoldDB" id="A0A5M6BRG3"/>
<feature type="compositionally biased region" description="Polar residues" evidence="7">
    <location>
        <begin position="40"/>
        <end position="65"/>
    </location>
</feature>
<dbReference type="CDD" id="cd00067">
    <property type="entry name" value="GAL4"/>
    <property type="match status" value="1"/>
</dbReference>
<dbReference type="Gene3D" id="4.10.240.10">
    <property type="entry name" value="Zn(2)-C6 fungal-type DNA-binding domain"/>
    <property type="match status" value="1"/>
</dbReference>
<dbReference type="GO" id="GO:0000981">
    <property type="term" value="F:DNA-binding transcription factor activity, RNA polymerase II-specific"/>
    <property type="evidence" value="ECO:0007669"/>
    <property type="project" value="InterPro"/>
</dbReference>
<keyword evidence="4" id="KW-0238">DNA-binding</keyword>
<protein>
    <submittedName>
        <fullName evidence="8">Uncharacterized protein</fullName>
    </submittedName>
</protein>
<dbReference type="GO" id="GO:0006351">
    <property type="term" value="P:DNA-templated transcription"/>
    <property type="evidence" value="ECO:0007669"/>
    <property type="project" value="InterPro"/>
</dbReference>
<dbReference type="EMBL" id="CP144058">
    <property type="protein sequence ID" value="WWD20362.1"/>
    <property type="molecule type" value="Genomic_DNA"/>
</dbReference>
<dbReference type="InterPro" id="IPR007219">
    <property type="entry name" value="XnlR_reg_dom"/>
</dbReference>
<dbReference type="GO" id="GO:0008270">
    <property type="term" value="F:zinc ion binding"/>
    <property type="evidence" value="ECO:0007669"/>
    <property type="project" value="InterPro"/>
</dbReference>
<keyword evidence="6" id="KW-0539">Nucleus</keyword>
<sequence>MKRSWENSGGAPNYGNAQPPPQQGDEAVWVQMPSHPYASAYQSMPNPFTPSPLHNSTTYEPQTLNAAGVHQDKKPRLSDAGEAMMRDGGSSQGKDGDSDGDDDDDDDDDDGDDDAGGSGKGTPVGRGKGGKGKGQEGKPKVKLTRGSRACIACRKIKMRCIPDDNGPPGGPCKRCKSGGHECIFEESNRGKRSTRKNEALAAKVAKMEAALKGIGSALSNIDQSSLNSFSTALHSTTNDQDVINLITSHTAPSVVPTLAVAMNRQAYSAPTDNYAGSFDLQNQVRGEDSAHGQAGHSHQPPMSPRLHSLPDNVLSPLGLLAEASLQNTDVSNKKHLVSQAYTNHNGKSSHSHRPSPLAMDGRTNAGRSSSAMSMSSSSYRMATSDVRGGDAGDEEEGAAYGHSGRGVASHNYFKPGASATLTLPGTDDRLPELLTMVTREEIGELFDIFFDNMSFQVPLVYKEFHTPDLVLQRSQFLCTVICAIAARYHHKRPDLHHQLSAYAKRLAFEVPSRGYKSVEVVQAYLLLSLWTLGPEKTFEQDRTWLMLGMAIRMATDLNLHRKSIMSGLDTEEGRARDLEIINRERCWLHCFVLDRSLSAQMGKPYTLREDYIIRNACEASWHQQRFSLPSDQALSAYVVLQQIMSRAIDSIYSSTTTISGLRHDCDYMLIVRSAHEELRRWLTEWNKPEKSVSAWGNGGPTADLSNDRFSATVDSKLEYDSRAQFYFAYSSLVLYSFGLENALERAKMDISFFLTNVYEAATRVCTVVKEEFLPKGYLPYLPDTNFVMCSYALLSLLKLLKPELRPYHDSEEPIFKLVSEMADILEDCAVDPSHQPAIYAAFIREIVRKTRELRYGPGTAPASPGGPLAAQAHPHHAHAHSLHHHMSVIDQLNASANAAAMAGGPTGNGATQSQQQQATAAAGTGVYDPQLMDQTANWQPGEMLPGHSGETQFTFIPQGGDMMILPSQAGPSIAPSPTAAFLQNPATGNSYSTPQASAGWAEYLPTFMSSDGFDGWDGSMLLPGFGRNQITLSGGLLHSQYGSGIITPAQHTPAQSRMGSRTGSRAQTPALHHSSPGMGP</sequence>
<feature type="compositionally biased region" description="Gly residues" evidence="7">
    <location>
        <begin position="116"/>
        <end position="127"/>
    </location>
</feature>
<dbReference type="InterPro" id="IPR001138">
    <property type="entry name" value="Zn2Cys6_DnaBD"/>
</dbReference>
<reference evidence="8" key="1">
    <citation type="submission" date="2017-08" db="EMBL/GenBank/DDBJ databases">
        <authorList>
            <person name="Cuomo C."/>
            <person name="Billmyre B."/>
            <person name="Heitman J."/>
        </authorList>
    </citation>
    <scope>NUCLEOTIDE SEQUENCE</scope>
    <source>
        <strain evidence="8">CBS 12478</strain>
    </source>
</reference>
<dbReference type="Proteomes" id="UP000322225">
    <property type="component" value="Chromosome 8"/>
</dbReference>
<feature type="compositionally biased region" description="Low complexity" evidence="7">
    <location>
        <begin position="368"/>
        <end position="378"/>
    </location>
</feature>
<keyword evidence="3" id="KW-0805">Transcription regulation</keyword>
<dbReference type="PANTHER" id="PTHR31845">
    <property type="entry name" value="FINGER DOMAIN PROTEIN, PUTATIVE-RELATED"/>
    <property type="match status" value="1"/>
</dbReference>
<feature type="region of interest" description="Disordered" evidence="7">
    <location>
        <begin position="855"/>
        <end position="884"/>
    </location>
</feature>
<evidence type="ECO:0000256" key="3">
    <source>
        <dbReference type="ARBA" id="ARBA00023015"/>
    </source>
</evidence>
<evidence type="ECO:0000313" key="8">
    <source>
        <dbReference type="EMBL" id="WWD20362.1"/>
    </source>
</evidence>
<feature type="compositionally biased region" description="Basic and acidic residues" evidence="7">
    <location>
        <begin position="70"/>
        <end position="79"/>
    </location>
</feature>
<comment type="subcellular location">
    <subcellularLocation>
        <location evidence="1">Nucleus</location>
    </subcellularLocation>
</comment>
<feature type="compositionally biased region" description="Low complexity" evidence="7">
    <location>
        <begin position="856"/>
        <end position="872"/>
    </location>
</feature>
<feature type="compositionally biased region" description="Polar residues" evidence="7">
    <location>
        <begin position="1049"/>
        <end position="1067"/>
    </location>
</feature>
<evidence type="ECO:0000256" key="1">
    <source>
        <dbReference type="ARBA" id="ARBA00004123"/>
    </source>
</evidence>
<dbReference type="InterPro" id="IPR036864">
    <property type="entry name" value="Zn2-C6_fun-type_DNA-bd_sf"/>
</dbReference>
<dbReference type="OrthoDB" id="3429912at2759"/>
<evidence type="ECO:0000313" key="9">
    <source>
        <dbReference type="Proteomes" id="UP000322225"/>
    </source>
</evidence>
<dbReference type="GeneID" id="43591468"/>
<dbReference type="PROSITE" id="PS50048">
    <property type="entry name" value="ZN2_CY6_FUNGAL_2"/>
    <property type="match status" value="1"/>
</dbReference>
<dbReference type="PROSITE" id="PS00463">
    <property type="entry name" value="ZN2_CY6_FUNGAL_1"/>
    <property type="match status" value="1"/>
</dbReference>
<dbReference type="SUPFAM" id="SSF57701">
    <property type="entry name" value="Zn2/Cys6 DNA-binding domain"/>
    <property type="match status" value="1"/>
</dbReference>
<dbReference type="GO" id="GO:0005634">
    <property type="term" value="C:nucleus"/>
    <property type="evidence" value="ECO:0007669"/>
    <property type="project" value="UniProtKB-SubCell"/>
</dbReference>
<evidence type="ECO:0000256" key="4">
    <source>
        <dbReference type="ARBA" id="ARBA00023125"/>
    </source>
</evidence>
<organism evidence="8 9">
    <name type="scientific">Kwoniella shandongensis</name>
    <dbReference type="NCBI Taxonomy" id="1734106"/>
    <lineage>
        <taxon>Eukaryota</taxon>
        <taxon>Fungi</taxon>
        <taxon>Dikarya</taxon>
        <taxon>Basidiomycota</taxon>
        <taxon>Agaricomycotina</taxon>
        <taxon>Tremellomycetes</taxon>
        <taxon>Tremellales</taxon>
        <taxon>Cryptococcaceae</taxon>
        <taxon>Kwoniella</taxon>
    </lineage>
</organism>
<feature type="region of interest" description="Disordered" evidence="7">
    <location>
        <begin position="1"/>
        <end position="144"/>
    </location>
</feature>
<gene>
    <name evidence="8" type="ORF">CI109_104838</name>
</gene>
<dbReference type="KEGG" id="ksn:43591468"/>
<dbReference type="GO" id="GO:0000976">
    <property type="term" value="F:transcription cis-regulatory region binding"/>
    <property type="evidence" value="ECO:0007669"/>
    <property type="project" value="TreeGrafter"/>
</dbReference>
<feature type="region of interest" description="Disordered" evidence="7">
    <location>
        <begin position="343"/>
        <end position="403"/>
    </location>
</feature>
<evidence type="ECO:0000256" key="5">
    <source>
        <dbReference type="ARBA" id="ARBA00023163"/>
    </source>
</evidence>
<keyword evidence="5" id="KW-0804">Transcription</keyword>
<reference evidence="8" key="2">
    <citation type="submission" date="2024-01" db="EMBL/GenBank/DDBJ databases">
        <title>Comparative genomics of Cryptococcus and Kwoniella reveals pathogenesis evolution and contrasting modes of karyotype evolution via chromosome fusion or intercentromeric recombination.</title>
        <authorList>
            <person name="Coelho M.A."/>
            <person name="David-Palma M."/>
            <person name="Shea T."/>
            <person name="Bowers K."/>
            <person name="McGinley-Smith S."/>
            <person name="Mohammad A.W."/>
            <person name="Gnirke A."/>
            <person name="Yurkov A.M."/>
            <person name="Nowrousian M."/>
            <person name="Sun S."/>
            <person name="Cuomo C.A."/>
            <person name="Heitman J."/>
        </authorList>
    </citation>
    <scope>NUCLEOTIDE SEQUENCE</scope>
    <source>
        <strain evidence="8">CBS 12478</strain>
    </source>
</reference>
<dbReference type="Pfam" id="PF04082">
    <property type="entry name" value="Fungal_trans"/>
    <property type="match status" value="1"/>
</dbReference>
<keyword evidence="2" id="KW-0479">Metal-binding</keyword>
<dbReference type="InterPro" id="IPR051089">
    <property type="entry name" value="prtT"/>
</dbReference>
<proteinExistence type="predicted"/>
<feature type="region of interest" description="Disordered" evidence="7">
    <location>
        <begin position="899"/>
        <end position="923"/>
    </location>
</feature>
<evidence type="ECO:0000256" key="7">
    <source>
        <dbReference type="SAM" id="MobiDB-lite"/>
    </source>
</evidence>
<feature type="compositionally biased region" description="Basic residues" evidence="7">
    <location>
        <begin position="873"/>
        <end position="884"/>
    </location>
</feature>
<name>A0A5M6BRG3_9TREE</name>
<accession>A0A5M6BRG3</accession>
<dbReference type="CDD" id="cd12148">
    <property type="entry name" value="fungal_TF_MHR"/>
    <property type="match status" value="1"/>
</dbReference>
<feature type="compositionally biased region" description="Acidic residues" evidence="7">
    <location>
        <begin position="98"/>
        <end position="115"/>
    </location>
</feature>
<keyword evidence="9" id="KW-1185">Reference proteome</keyword>
<feature type="region of interest" description="Disordered" evidence="7">
    <location>
        <begin position="286"/>
        <end position="310"/>
    </location>
</feature>
<evidence type="ECO:0000256" key="2">
    <source>
        <dbReference type="ARBA" id="ARBA00022723"/>
    </source>
</evidence>
<feature type="region of interest" description="Disordered" evidence="7">
    <location>
        <begin position="1048"/>
        <end position="1080"/>
    </location>
</feature>
<dbReference type="RefSeq" id="XP_031858414.1">
    <property type="nucleotide sequence ID" value="XM_032007300.1"/>
</dbReference>
<evidence type="ECO:0000256" key="6">
    <source>
        <dbReference type="ARBA" id="ARBA00023242"/>
    </source>
</evidence>
<dbReference type="SMART" id="SM00906">
    <property type="entry name" value="Fungal_trans"/>
    <property type="match status" value="1"/>
</dbReference>